<reference evidence="1" key="1">
    <citation type="submission" date="2014-06" db="EMBL/GenBank/DDBJ databases">
        <title>Key roles for freshwater Actinobacteria revealed by deep metagenomic sequencing.</title>
        <authorList>
            <person name="Ghai R."/>
            <person name="Mizuno C.M."/>
            <person name="Picazo A."/>
            <person name="Camacho A."/>
            <person name="Rodriguez-Valera F."/>
        </authorList>
    </citation>
    <scope>NUCLEOTIDE SEQUENCE</scope>
</reference>
<proteinExistence type="predicted"/>
<comment type="caution">
    <text evidence="1">The sequence shown here is derived from an EMBL/GenBank/DDBJ whole genome shotgun (WGS) entry which is preliminary data.</text>
</comment>
<protein>
    <submittedName>
        <fullName evidence="1">Uncharacterized protein</fullName>
    </submittedName>
</protein>
<dbReference type="AlphaFoldDB" id="A0A094QFT6"/>
<dbReference type="EMBL" id="JNSL01000013">
    <property type="protein sequence ID" value="KGA21154.1"/>
    <property type="molecule type" value="Genomic_DNA"/>
</dbReference>
<evidence type="ECO:0000313" key="1">
    <source>
        <dbReference type="EMBL" id="KGA21154.1"/>
    </source>
</evidence>
<name>A0A094QFT6_9ZZZZ</name>
<gene>
    <name evidence="1" type="ORF">GM51_3710</name>
</gene>
<sequence length="86" mass="9940">MDLAQLKIQWNDVLDQLLEQDRIAWLAFFDARLVAYEDDQLTLDFADSQKFANPHDFKKVRNPSHTQALIEAIKSVLGISPTIIER</sequence>
<organism evidence="1">
    <name type="scientific">freshwater metagenome</name>
    <dbReference type="NCBI Taxonomy" id="449393"/>
    <lineage>
        <taxon>unclassified sequences</taxon>
        <taxon>metagenomes</taxon>
        <taxon>ecological metagenomes</taxon>
    </lineage>
</organism>
<accession>A0A094QFT6</accession>